<keyword evidence="2" id="KW-1185">Reference proteome</keyword>
<dbReference type="AlphaFoldDB" id="A0A1Y2DXA7"/>
<dbReference type="Proteomes" id="UP000193689">
    <property type="component" value="Unassembled WGS sequence"/>
</dbReference>
<dbReference type="GeneID" id="63779183"/>
<evidence type="ECO:0000313" key="2">
    <source>
        <dbReference type="Proteomes" id="UP000193689"/>
    </source>
</evidence>
<gene>
    <name evidence="1" type="ORF">BCR38DRAFT_474488</name>
</gene>
<name>A0A1Y2DXA7_9PEZI</name>
<dbReference type="OrthoDB" id="4500473at2759"/>
<reference evidence="1 2" key="1">
    <citation type="submission" date="2016-07" db="EMBL/GenBank/DDBJ databases">
        <title>Pervasive Adenine N6-methylation of Active Genes in Fungi.</title>
        <authorList>
            <consortium name="DOE Joint Genome Institute"/>
            <person name="Mondo S.J."/>
            <person name="Dannebaum R.O."/>
            <person name="Kuo R.C."/>
            <person name="Labutti K."/>
            <person name="Haridas S."/>
            <person name="Kuo A."/>
            <person name="Salamov A."/>
            <person name="Ahrendt S.R."/>
            <person name="Lipzen A."/>
            <person name="Sullivan W."/>
            <person name="Andreopoulos W.B."/>
            <person name="Clum A."/>
            <person name="Lindquist E."/>
            <person name="Daum C."/>
            <person name="Ramamoorthy G.K."/>
            <person name="Gryganskyi A."/>
            <person name="Culley D."/>
            <person name="Magnuson J.K."/>
            <person name="James T.Y."/>
            <person name="O'Malley M.A."/>
            <person name="Stajich J.E."/>
            <person name="Spatafora J.W."/>
            <person name="Visel A."/>
            <person name="Grigoriev I.V."/>
        </authorList>
    </citation>
    <scope>NUCLEOTIDE SEQUENCE [LARGE SCALE GENOMIC DNA]</scope>
    <source>
        <strain evidence="1 2">CBS 129021</strain>
    </source>
</reference>
<accession>A0A1Y2DXA7</accession>
<comment type="caution">
    <text evidence="1">The sequence shown here is derived from an EMBL/GenBank/DDBJ whole genome shotgun (WGS) entry which is preliminary data.</text>
</comment>
<organism evidence="1 2">
    <name type="scientific">Pseudomassariella vexata</name>
    <dbReference type="NCBI Taxonomy" id="1141098"/>
    <lineage>
        <taxon>Eukaryota</taxon>
        <taxon>Fungi</taxon>
        <taxon>Dikarya</taxon>
        <taxon>Ascomycota</taxon>
        <taxon>Pezizomycotina</taxon>
        <taxon>Sordariomycetes</taxon>
        <taxon>Xylariomycetidae</taxon>
        <taxon>Amphisphaeriales</taxon>
        <taxon>Pseudomassariaceae</taxon>
        <taxon>Pseudomassariella</taxon>
    </lineage>
</organism>
<sequence>MAKNKIWFLPPDFTFLPDGELALGTIIPSPDRPTRTLDQLTSEYHPEIPIPEIKTQVERYHAHSERSSRSFGGELFARFPSLASAEVRADVSRSTNRMFGNADHEVRTFASGFRPESLKAITALPAVKKHILSGRFGKRPVYIISGLRVARDAFTVTDDLESSMSMEIGASGMVPAGMVPVEAGGGVRWAVGRENGNSYETAPGVVFAYRLHVIRQRRDSEVESELFTHRNAFLTGDGEDDDEESGEEMEFVKVSAAQVEEDLDVDVEFEERSIGDEAYIVFKKER</sequence>
<dbReference type="RefSeq" id="XP_040715325.1">
    <property type="nucleotide sequence ID" value="XM_040862971.1"/>
</dbReference>
<dbReference type="InParanoid" id="A0A1Y2DXA7"/>
<dbReference type="EMBL" id="MCFJ01000007">
    <property type="protein sequence ID" value="ORY63911.1"/>
    <property type="molecule type" value="Genomic_DNA"/>
</dbReference>
<protein>
    <submittedName>
        <fullName evidence="1">Uncharacterized protein</fullName>
    </submittedName>
</protein>
<proteinExistence type="predicted"/>
<evidence type="ECO:0000313" key="1">
    <source>
        <dbReference type="EMBL" id="ORY63911.1"/>
    </source>
</evidence>